<dbReference type="Proteomes" id="UP000593571">
    <property type="component" value="Unassembled WGS sequence"/>
</dbReference>
<feature type="chain" id="PRO_5029621350" description="Interferon gamma receptor 1" evidence="19">
    <location>
        <begin position="22"/>
        <end position="477"/>
    </location>
</feature>
<evidence type="ECO:0000256" key="3">
    <source>
        <dbReference type="ARBA" id="ARBA00022475"/>
    </source>
</evidence>
<dbReference type="InterPro" id="IPR021126">
    <property type="entry name" value="IFN_gamma_rc_D2_pox/mammal"/>
</dbReference>
<protein>
    <recommendedName>
        <fullName evidence="15">Interferon gamma receptor 1</fullName>
    </recommendedName>
    <alternativeName>
        <fullName evidence="16">Interferon gamma receptor alpha-chain</fullName>
    </alternativeName>
</protein>
<evidence type="ECO:0000256" key="19">
    <source>
        <dbReference type="SAM" id="SignalP"/>
    </source>
</evidence>
<evidence type="ECO:0000259" key="21">
    <source>
        <dbReference type="Pfam" id="PF07140"/>
    </source>
</evidence>
<dbReference type="PRINTS" id="PR01777">
    <property type="entry name" value="INTERFERONGR"/>
</dbReference>
<comment type="similarity">
    <text evidence="2">Belongs to the type II cytokine receptor family.</text>
</comment>
<dbReference type="GO" id="GO:0019955">
    <property type="term" value="F:cytokine binding"/>
    <property type="evidence" value="ECO:0007669"/>
    <property type="project" value="InterPro"/>
</dbReference>
<keyword evidence="3" id="KW-1003">Cell membrane</keyword>
<keyword evidence="5 18" id="KW-0812">Transmembrane</keyword>
<evidence type="ECO:0000256" key="5">
    <source>
        <dbReference type="ARBA" id="ARBA00022692"/>
    </source>
</evidence>
<evidence type="ECO:0000313" key="22">
    <source>
        <dbReference type="EMBL" id="KAF6505558.1"/>
    </source>
</evidence>
<reference evidence="22 23" key="1">
    <citation type="journal article" date="2020" name="Nature">
        <title>Six reference-quality genomes reveal evolution of bat adaptations.</title>
        <authorList>
            <person name="Jebb D."/>
            <person name="Huang Z."/>
            <person name="Pippel M."/>
            <person name="Hughes G.M."/>
            <person name="Lavrichenko K."/>
            <person name="Devanna P."/>
            <person name="Winkler S."/>
            <person name="Jermiin L.S."/>
            <person name="Skirmuntt E.C."/>
            <person name="Katzourakis A."/>
            <person name="Burkitt-Gray L."/>
            <person name="Ray D.A."/>
            <person name="Sullivan K.A.M."/>
            <person name="Roscito J.G."/>
            <person name="Kirilenko B.M."/>
            <person name="Davalos L.M."/>
            <person name="Corthals A.P."/>
            <person name="Power M.L."/>
            <person name="Jones G."/>
            <person name="Ransome R.D."/>
            <person name="Dechmann D.K.N."/>
            <person name="Locatelli A.G."/>
            <person name="Puechmaille S.J."/>
            <person name="Fedrigo O."/>
            <person name="Jarvis E.D."/>
            <person name="Hiller M."/>
            <person name="Vernes S.C."/>
            <person name="Myers E.W."/>
            <person name="Teeling E.C."/>
        </authorList>
    </citation>
    <scope>NUCLEOTIDE SEQUENCE [LARGE SCALE GENOMIC DNA]</scope>
    <source>
        <strain evidence="22">MRouAeg1</strain>
        <tissue evidence="22">Muscle</tissue>
    </source>
</reference>
<keyword evidence="10" id="KW-1015">Disulfide bond</keyword>
<keyword evidence="6 19" id="KW-0732">Signal</keyword>
<evidence type="ECO:0000256" key="12">
    <source>
        <dbReference type="ARBA" id="ARBA00023180"/>
    </source>
</evidence>
<keyword evidence="12" id="KW-0325">Glycoprotein</keyword>
<name>A0A7J8K9P1_ROUAE</name>
<dbReference type="Pfam" id="PF20634">
    <property type="entry name" value="IFNGR1_transm"/>
    <property type="match status" value="1"/>
</dbReference>
<dbReference type="FunFam" id="2.60.40.10:FF:001244">
    <property type="entry name" value="Interferon gamma receptor 1"/>
    <property type="match status" value="1"/>
</dbReference>
<dbReference type="GO" id="GO:0060333">
    <property type="term" value="P:type II interferon-mediated signaling pathway"/>
    <property type="evidence" value="ECO:0007669"/>
    <property type="project" value="InterPro"/>
</dbReference>
<feature type="signal peptide" evidence="19">
    <location>
        <begin position="1"/>
        <end position="21"/>
    </location>
</feature>
<comment type="subunit">
    <text evidence="14">Monomer. Heterodimer with IFNGR2, to form the IFNG receptor complex. Interacts with JAK1. Interacts (when phosphorylated) with STAT1. Interacts with SOCS1.</text>
</comment>
<dbReference type="GO" id="GO:0009615">
    <property type="term" value="P:response to virus"/>
    <property type="evidence" value="ECO:0007669"/>
    <property type="project" value="UniProtKB-ARBA"/>
</dbReference>
<evidence type="ECO:0000256" key="1">
    <source>
        <dbReference type="ARBA" id="ARBA00004251"/>
    </source>
</evidence>
<keyword evidence="13" id="KW-0393">Immunoglobulin domain</keyword>
<dbReference type="Gene3D" id="2.60.40.10">
    <property type="entry name" value="Immunoglobulins"/>
    <property type="match status" value="2"/>
</dbReference>
<dbReference type="InterPro" id="IPR036116">
    <property type="entry name" value="FN3_sf"/>
</dbReference>
<dbReference type="InterPro" id="IPR013783">
    <property type="entry name" value="Ig-like_fold"/>
</dbReference>
<feature type="domain" description="Fibronectin type-III" evidence="20">
    <location>
        <begin position="11"/>
        <end position="113"/>
    </location>
</feature>
<evidence type="ECO:0000256" key="10">
    <source>
        <dbReference type="ARBA" id="ARBA00023157"/>
    </source>
</evidence>
<evidence type="ECO:0000256" key="2">
    <source>
        <dbReference type="ARBA" id="ARBA00005399"/>
    </source>
</evidence>
<evidence type="ECO:0000256" key="17">
    <source>
        <dbReference type="SAM" id="MobiDB-lite"/>
    </source>
</evidence>
<comment type="caution">
    <text evidence="22">The sequence shown here is derived from an EMBL/GenBank/DDBJ whole genome shotgun (WGS) entry which is preliminary data.</text>
</comment>
<keyword evidence="23" id="KW-1185">Reference proteome</keyword>
<feature type="compositionally biased region" description="Basic and acidic residues" evidence="17">
    <location>
        <begin position="334"/>
        <end position="348"/>
    </location>
</feature>
<evidence type="ECO:0000256" key="8">
    <source>
        <dbReference type="ARBA" id="ARBA00022989"/>
    </source>
</evidence>
<evidence type="ECO:0000256" key="14">
    <source>
        <dbReference type="ARBA" id="ARBA00063248"/>
    </source>
</evidence>
<evidence type="ECO:0000256" key="9">
    <source>
        <dbReference type="ARBA" id="ARBA00023136"/>
    </source>
</evidence>
<evidence type="ECO:0000313" key="23">
    <source>
        <dbReference type="Proteomes" id="UP000593571"/>
    </source>
</evidence>
<feature type="region of interest" description="Disordered" evidence="17">
    <location>
        <begin position="327"/>
        <end position="434"/>
    </location>
</feature>
<keyword evidence="7" id="KW-0832">Ubl conjugation</keyword>
<evidence type="ECO:0000259" key="20">
    <source>
        <dbReference type="Pfam" id="PF01108"/>
    </source>
</evidence>
<dbReference type="SUPFAM" id="SSF49265">
    <property type="entry name" value="Fibronectin type III"/>
    <property type="match status" value="2"/>
</dbReference>
<dbReference type="PANTHER" id="PTHR20859">
    <property type="entry name" value="INTERFERON/INTERLEUKIN RECEPTOR"/>
    <property type="match status" value="1"/>
</dbReference>
<evidence type="ECO:0000256" key="13">
    <source>
        <dbReference type="ARBA" id="ARBA00023319"/>
    </source>
</evidence>
<sequence length="477" mass="53120">MQSRMARLLLLVFITQAASRAETSAADPELSSVPRPTNVSVKAYNFNTELRWDYSSMLQTPVFIVQVKIYGETTWTDVCNTSDHYCNIFYMINNPSHPLWARVKARIGQKESAYVESKEFILCKQGEVGPPKLDIRRKEDHIIIDIHHPLVIVNGEDLGAMYDESTCHAFTYDVYVRINGNETTTRMYIQKEDDCNETQCHLSIPVSSLNSRYCIAAEGVSDMWAVTTKKSEELCITISDHKSKINSFWIPVVAALLVFVVVILLAVCFHIKKINPCKKGSIMLPKSLLSVVKNASSETKSESKYISPVTYEPIVPEHEKVEEQLSPAVISSSHTEDDLAKAEHREDFSSETDVVTIEENTLDTAPGSPLTPVKRDDSVHSSSNQSEPCSVALNSYHSRSGSDSGVVESDTFLSDSEFPPNNKTEIKTGGQESTMLRNTTTSFGYDKPHVLVDLLVDEGGKESLIGYRVTADSKEIS</sequence>
<dbReference type="GO" id="GO:0005886">
    <property type="term" value="C:plasma membrane"/>
    <property type="evidence" value="ECO:0007669"/>
    <property type="project" value="UniProtKB-SubCell"/>
</dbReference>
<evidence type="ECO:0000256" key="16">
    <source>
        <dbReference type="ARBA" id="ARBA00082025"/>
    </source>
</evidence>
<evidence type="ECO:0000256" key="18">
    <source>
        <dbReference type="SAM" id="Phobius"/>
    </source>
</evidence>
<evidence type="ECO:0000256" key="4">
    <source>
        <dbReference type="ARBA" id="ARBA00022553"/>
    </source>
</evidence>
<feature type="compositionally biased region" description="Polar residues" evidence="17">
    <location>
        <begin position="411"/>
        <end position="423"/>
    </location>
</feature>
<dbReference type="Pfam" id="PF01108">
    <property type="entry name" value="Tissue_fac"/>
    <property type="match status" value="1"/>
</dbReference>
<keyword evidence="9 18" id="KW-0472">Membrane</keyword>
<dbReference type="AlphaFoldDB" id="A0A7J8K9P1"/>
<feature type="compositionally biased region" description="Polar residues" evidence="17">
    <location>
        <begin position="380"/>
        <end position="403"/>
    </location>
</feature>
<feature type="transmembrane region" description="Helical" evidence="18">
    <location>
        <begin position="248"/>
        <end position="269"/>
    </location>
</feature>
<organism evidence="22 23">
    <name type="scientific">Rousettus aegyptiacus</name>
    <name type="common">Egyptian fruit bat</name>
    <name type="synonym">Pteropus aegyptiacus</name>
    <dbReference type="NCBI Taxonomy" id="9407"/>
    <lineage>
        <taxon>Eukaryota</taxon>
        <taxon>Metazoa</taxon>
        <taxon>Chordata</taxon>
        <taxon>Craniata</taxon>
        <taxon>Vertebrata</taxon>
        <taxon>Euteleostomi</taxon>
        <taxon>Mammalia</taxon>
        <taxon>Eutheria</taxon>
        <taxon>Laurasiatheria</taxon>
        <taxon>Chiroptera</taxon>
        <taxon>Yinpterochiroptera</taxon>
        <taxon>Pteropodoidea</taxon>
        <taxon>Pteropodidae</taxon>
        <taxon>Rousettinae</taxon>
        <taxon>Rousettus</taxon>
    </lineage>
</organism>
<evidence type="ECO:0000256" key="11">
    <source>
        <dbReference type="ARBA" id="ARBA00023170"/>
    </source>
</evidence>
<evidence type="ECO:0000256" key="15">
    <source>
        <dbReference type="ARBA" id="ARBA00069555"/>
    </source>
</evidence>
<gene>
    <name evidence="22" type="ORF">HJG63_006593</name>
</gene>
<proteinExistence type="inferred from homology"/>
<dbReference type="FunFam" id="2.60.40.10:FF:001425">
    <property type="entry name" value="Interferon gamma receptor 1"/>
    <property type="match status" value="1"/>
</dbReference>
<evidence type="ECO:0000256" key="7">
    <source>
        <dbReference type="ARBA" id="ARBA00022843"/>
    </source>
</evidence>
<dbReference type="InterPro" id="IPR050650">
    <property type="entry name" value="Type-II_Cytokine-TF_Rcpt"/>
</dbReference>
<dbReference type="EMBL" id="JACASE010000001">
    <property type="protein sequence ID" value="KAF6505558.1"/>
    <property type="molecule type" value="Genomic_DNA"/>
</dbReference>
<dbReference type="Pfam" id="PF07140">
    <property type="entry name" value="IFNGR1_D2"/>
    <property type="match status" value="1"/>
</dbReference>
<keyword evidence="11 22" id="KW-0675">Receptor</keyword>
<comment type="subcellular location">
    <subcellularLocation>
        <location evidence="1">Cell membrane</location>
        <topology evidence="1">Single-pass type I membrane protein</topology>
    </subcellularLocation>
</comment>
<dbReference type="OrthoDB" id="9946382at2759"/>
<dbReference type="InterPro" id="IPR008355">
    <property type="entry name" value="Interferon_gamma_rcpt_asu"/>
</dbReference>
<accession>A0A7J8K9P1</accession>
<dbReference type="GO" id="GO:0004896">
    <property type="term" value="F:cytokine receptor activity"/>
    <property type="evidence" value="ECO:0007669"/>
    <property type="project" value="InterPro"/>
</dbReference>
<feature type="domain" description="Interferon gamma receptor D2" evidence="21">
    <location>
        <begin position="132"/>
        <end position="237"/>
    </location>
</feature>
<dbReference type="PANTHER" id="PTHR20859:SF5">
    <property type="entry name" value="INTERFERON GAMMA RECEPTOR 1"/>
    <property type="match status" value="1"/>
</dbReference>
<keyword evidence="8 18" id="KW-1133">Transmembrane helix</keyword>
<keyword evidence="4" id="KW-0597">Phosphoprotein</keyword>
<evidence type="ECO:0000256" key="6">
    <source>
        <dbReference type="ARBA" id="ARBA00022729"/>
    </source>
</evidence>
<dbReference type="InterPro" id="IPR003961">
    <property type="entry name" value="FN3_dom"/>
</dbReference>